<name>A0ABW6SBT9_9NOCA</name>
<dbReference type="InterPro" id="IPR036388">
    <property type="entry name" value="WH-like_DNA-bd_sf"/>
</dbReference>
<dbReference type="PROSITE" id="PS50043">
    <property type="entry name" value="HTH_LUXR_2"/>
    <property type="match status" value="1"/>
</dbReference>
<organism evidence="5 6">
    <name type="scientific">Nocardia jiangxiensis</name>
    <dbReference type="NCBI Taxonomy" id="282685"/>
    <lineage>
        <taxon>Bacteria</taxon>
        <taxon>Bacillati</taxon>
        <taxon>Actinomycetota</taxon>
        <taxon>Actinomycetes</taxon>
        <taxon>Mycobacteriales</taxon>
        <taxon>Nocardiaceae</taxon>
        <taxon>Nocardia</taxon>
    </lineage>
</organism>
<evidence type="ECO:0000313" key="5">
    <source>
        <dbReference type="EMBL" id="MFF3572661.1"/>
    </source>
</evidence>
<dbReference type="PANTHER" id="PTHR44688">
    <property type="entry name" value="DNA-BINDING TRANSCRIPTIONAL ACTIVATOR DEVR_DOSR"/>
    <property type="match status" value="1"/>
</dbReference>
<dbReference type="SUPFAM" id="SSF55781">
    <property type="entry name" value="GAF domain-like"/>
    <property type="match status" value="1"/>
</dbReference>
<dbReference type="Proteomes" id="UP001601992">
    <property type="component" value="Unassembled WGS sequence"/>
</dbReference>
<dbReference type="PANTHER" id="PTHR44688:SF16">
    <property type="entry name" value="DNA-BINDING TRANSCRIPTIONAL ACTIVATOR DEVR_DOSR"/>
    <property type="match status" value="1"/>
</dbReference>
<evidence type="ECO:0000259" key="4">
    <source>
        <dbReference type="PROSITE" id="PS50043"/>
    </source>
</evidence>
<reference evidence="5 6" key="1">
    <citation type="submission" date="2024-10" db="EMBL/GenBank/DDBJ databases">
        <title>The Natural Products Discovery Center: Release of the First 8490 Sequenced Strains for Exploring Actinobacteria Biosynthetic Diversity.</title>
        <authorList>
            <person name="Kalkreuter E."/>
            <person name="Kautsar S.A."/>
            <person name="Yang D."/>
            <person name="Bader C.D."/>
            <person name="Teijaro C.N."/>
            <person name="Fluegel L."/>
            <person name="Davis C.M."/>
            <person name="Simpson J.R."/>
            <person name="Lauterbach L."/>
            <person name="Steele A.D."/>
            <person name="Gui C."/>
            <person name="Meng S."/>
            <person name="Li G."/>
            <person name="Viehrig K."/>
            <person name="Ye F."/>
            <person name="Su P."/>
            <person name="Kiefer A.F."/>
            <person name="Nichols A."/>
            <person name="Cepeda A.J."/>
            <person name="Yan W."/>
            <person name="Fan B."/>
            <person name="Jiang Y."/>
            <person name="Adhikari A."/>
            <person name="Zheng C.-J."/>
            <person name="Schuster L."/>
            <person name="Cowan T.M."/>
            <person name="Smanski M.J."/>
            <person name="Chevrette M.G."/>
            <person name="De Carvalho L.P.S."/>
            <person name="Shen B."/>
        </authorList>
    </citation>
    <scope>NUCLEOTIDE SEQUENCE [LARGE SCALE GENOMIC DNA]</scope>
    <source>
        <strain evidence="5 6">NPDC002593</strain>
    </source>
</reference>
<evidence type="ECO:0000256" key="2">
    <source>
        <dbReference type="ARBA" id="ARBA00023125"/>
    </source>
</evidence>
<dbReference type="InterPro" id="IPR000792">
    <property type="entry name" value="Tscrpt_reg_LuxR_C"/>
</dbReference>
<dbReference type="Pfam" id="PF00196">
    <property type="entry name" value="GerE"/>
    <property type="match status" value="1"/>
</dbReference>
<keyword evidence="1" id="KW-0805">Transcription regulation</keyword>
<feature type="domain" description="HTH luxR-type" evidence="4">
    <location>
        <begin position="274"/>
        <end position="339"/>
    </location>
</feature>
<dbReference type="CDD" id="cd06170">
    <property type="entry name" value="LuxR_C_like"/>
    <property type="match status" value="1"/>
</dbReference>
<evidence type="ECO:0000256" key="3">
    <source>
        <dbReference type="ARBA" id="ARBA00023163"/>
    </source>
</evidence>
<proteinExistence type="predicted"/>
<evidence type="ECO:0000313" key="6">
    <source>
        <dbReference type="Proteomes" id="UP001601992"/>
    </source>
</evidence>
<accession>A0ABW6SBT9</accession>
<protein>
    <submittedName>
        <fullName evidence="5">Response regulator transcription factor</fullName>
    </submittedName>
</protein>
<keyword evidence="6" id="KW-1185">Reference proteome</keyword>
<comment type="caution">
    <text evidence="5">The sequence shown here is derived from an EMBL/GenBank/DDBJ whole genome shotgun (WGS) entry which is preliminary data.</text>
</comment>
<dbReference type="SMART" id="SM00421">
    <property type="entry name" value="HTH_LUXR"/>
    <property type="match status" value="1"/>
</dbReference>
<gene>
    <name evidence="5" type="ORF">ACFYXQ_33325</name>
</gene>
<dbReference type="EMBL" id="JBIAQY010000014">
    <property type="protein sequence ID" value="MFF3572661.1"/>
    <property type="molecule type" value="Genomic_DNA"/>
</dbReference>
<sequence>MVPKRTAHRPDRIHTGKTATGQILARLSEDVTRALDEGLLDPGEIADLGPRLNQMFAPYRCEPDTRAGHFDDVVSRMCELVRTPSHVTSSVTLVEPEFARACAALGFRRALLSTVDHGTWQPEYLYVDATLSDHTRLRQYLSNMIDLSSAPLEADVIRRRTQHLVVSPHTHQLTYKPLMQISASHGFAVAPLVSGSQVIGMIHGDQFDQVTTGQDLERVVFLSEMVGVVAERLERQKRLTTLRDRVANIVRYSEEFISGRVRMDPFVTRTDKPVADRYNLLTPRQHVVLSDLAAGLSNAEIARELGVSEATVKSHVKQIFHKLGVHSRAEATARHQADRNIHGQR</sequence>
<keyword evidence="2" id="KW-0238">DNA-binding</keyword>
<dbReference type="PRINTS" id="PR00038">
    <property type="entry name" value="HTHLUXR"/>
</dbReference>
<dbReference type="Gene3D" id="1.10.10.10">
    <property type="entry name" value="Winged helix-like DNA-binding domain superfamily/Winged helix DNA-binding domain"/>
    <property type="match status" value="1"/>
</dbReference>
<keyword evidence="3" id="KW-0804">Transcription</keyword>
<dbReference type="InterPro" id="IPR016032">
    <property type="entry name" value="Sig_transdc_resp-reg_C-effctor"/>
</dbReference>
<dbReference type="SUPFAM" id="SSF46894">
    <property type="entry name" value="C-terminal effector domain of the bipartite response regulators"/>
    <property type="match status" value="1"/>
</dbReference>
<evidence type="ECO:0000256" key="1">
    <source>
        <dbReference type="ARBA" id="ARBA00023015"/>
    </source>
</evidence>
<dbReference type="RefSeq" id="WP_040831423.1">
    <property type="nucleotide sequence ID" value="NZ_JBIAQY010000014.1"/>
</dbReference>